<protein>
    <submittedName>
        <fullName evidence="2">Integrase catalytic region</fullName>
    </submittedName>
</protein>
<dbReference type="HOGENOM" id="CLU_1359634_0_0_5"/>
<organism evidence="2">
    <name type="scientific">Sinorhizobium fredii (strain USDA 257)</name>
    <dbReference type="NCBI Taxonomy" id="1185652"/>
    <lineage>
        <taxon>Bacteria</taxon>
        <taxon>Pseudomonadati</taxon>
        <taxon>Pseudomonadota</taxon>
        <taxon>Alphaproteobacteria</taxon>
        <taxon>Hyphomicrobiales</taxon>
        <taxon>Rhizobiaceae</taxon>
        <taxon>Sinorhizobium/Ensifer group</taxon>
        <taxon>Sinorhizobium</taxon>
    </lineage>
</organism>
<dbReference type="PATRIC" id="fig|1185652.3.peg.6720"/>
<reference evidence="2" key="1">
    <citation type="journal article" date="2012" name="J. Bacteriol.">
        <title>Complete genome sequence of the broad-host-range strain Sinorhizobium fredii USDA257.</title>
        <authorList>
            <person name="Schuldes J."/>
            <person name="Rodriguez Orbegoso M."/>
            <person name="Schmeisser C."/>
            <person name="Krishnan H.B."/>
            <person name="Daniel R."/>
            <person name="Streit W.R."/>
        </authorList>
    </citation>
    <scope>NUCLEOTIDE SEQUENCE [LARGE SCALE GENOMIC DNA]</scope>
    <source>
        <strain evidence="2">USDA 257</strain>
        <plasmid evidence="2">pUSDA257</plasmid>
    </source>
</reference>
<evidence type="ECO:0000313" key="3">
    <source>
        <dbReference type="Proteomes" id="UP000006180"/>
    </source>
</evidence>
<dbReference type="AlphaFoldDB" id="I3XGK7"/>
<sequence length="201" mass="22230">MLFAGIRAAQEELGKRVDRRGLNAGTEEPLAIDLQRFTVSLKTAWQAGEKRPTHRRPYRRTKPYPKRPSMLEPFEPQIRAWLEADPALSAAAVLQRLVSADPSRFTKKALRTVQMAVKAWRMEIAGQIILDGDWMKRAPVSPPAAAGGDTGHLNAPNSVTFLGEAIGGVSSSIRLTFRLYLPRCSLRGIFTQIAIAPSFSH</sequence>
<feature type="compositionally biased region" description="Basic residues" evidence="1">
    <location>
        <begin position="52"/>
        <end position="65"/>
    </location>
</feature>
<evidence type="ECO:0000256" key="1">
    <source>
        <dbReference type="SAM" id="MobiDB-lite"/>
    </source>
</evidence>
<proteinExistence type="predicted"/>
<accession>I3XGK7</accession>
<gene>
    <name evidence="2" type="ORF">USDA257_p02980</name>
</gene>
<feature type="region of interest" description="Disordered" evidence="1">
    <location>
        <begin position="45"/>
        <end position="69"/>
    </location>
</feature>
<dbReference type="EMBL" id="CP003565">
    <property type="protein sequence ID" value="AFL55013.1"/>
    <property type="molecule type" value="Genomic_DNA"/>
</dbReference>
<name>I3XGK7_SINF2</name>
<geneLocation type="plasmid" evidence="3">
    <name>pUSDA257 fragment 2</name>
</geneLocation>
<keyword evidence="2" id="KW-0614">Plasmid</keyword>
<evidence type="ECO:0000313" key="2">
    <source>
        <dbReference type="EMBL" id="AFL55013.1"/>
    </source>
</evidence>